<protein>
    <submittedName>
        <fullName evidence="1">Uncharacterized protein</fullName>
    </submittedName>
</protein>
<reference evidence="1 2" key="1">
    <citation type="submission" date="2013-12" db="EMBL/GenBank/DDBJ databases">
        <title>Draft genome of the parsitic nematode Ancylostoma duodenale.</title>
        <authorList>
            <person name="Mitreva M."/>
        </authorList>
    </citation>
    <scope>NUCLEOTIDE SEQUENCE [LARGE SCALE GENOMIC DNA]</scope>
    <source>
        <strain evidence="1 2">Zhejiang</strain>
    </source>
</reference>
<evidence type="ECO:0000313" key="2">
    <source>
        <dbReference type="Proteomes" id="UP000054047"/>
    </source>
</evidence>
<dbReference type="Proteomes" id="UP000054047">
    <property type="component" value="Unassembled WGS sequence"/>
</dbReference>
<dbReference type="EMBL" id="KN732690">
    <property type="protein sequence ID" value="KIH58803.1"/>
    <property type="molecule type" value="Genomic_DNA"/>
</dbReference>
<gene>
    <name evidence="1" type="ORF">ANCDUO_10982</name>
</gene>
<accession>A0A0C2CPW8</accession>
<dbReference type="OrthoDB" id="9970333at2759"/>
<organism evidence="1 2">
    <name type="scientific">Ancylostoma duodenale</name>
    <dbReference type="NCBI Taxonomy" id="51022"/>
    <lineage>
        <taxon>Eukaryota</taxon>
        <taxon>Metazoa</taxon>
        <taxon>Ecdysozoa</taxon>
        <taxon>Nematoda</taxon>
        <taxon>Chromadorea</taxon>
        <taxon>Rhabditida</taxon>
        <taxon>Rhabditina</taxon>
        <taxon>Rhabditomorpha</taxon>
        <taxon>Strongyloidea</taxon>
        <taxon>Ancylostomatidae</taxon>
        <taxon>Ancylostomatinae</taxon>
        <taxon>Ancylostoma</taxon>
    </lineage>
</organism>
<sequence length="104" mass="11730">MSHRLSEQRFQSFEDVEKWVKEWIESEEEAFYRHGVRLLGKGGLKGVPTAVLFGTSLLLQNGPDGLVHVVKIGGVRRPFIRIDEVGQVLATPPLYLLGLVKKFN</sequence>
<evidence type="ECO:0000313" key="1">
    <source>
        <dbReference type="EMBL" id="KIH58803.1"/>
    </source>
</evidence>
<proteinExistence type="predicted"/>
<name>A0A0C2CPW8_9BILA</name>
<keyword evidence="2" id="KW-1185">Reference proteome</keyword>
<dbReference type="AlphaFoldDB" id="A0A0C2CPW8"/>